<evidence type="ECO:0000259" key="2">
    <source>
        <dbReference type="Pfam" id="PF24623"/>
    </source>
</evidence>
<evidence type="ECO:0000313" key="3">
    <source>
        <dbReference type="EMBL" id="CAC36719.1"/>
    </source>
</evidence>
<gene>
    <name evidence="3" type="ordered locus">SCP1.198</name>
</gene>
<reference evidence="4" key="2">
    <citation type="journal article" date="2002" name="Nature">
        <title>Complete genome sequence of the model actinomycete Streptomyces coelicolor A3(2).</title>
        <authorList>
            <person name="Bentley S.D."/>
            <person name="Chater K.F."/>
            <person name="Cerdeno-Tarraga A.M."/>
            <person name="Challis G.L."/>
            <person name="Thomson N.R."/>
            <person name="James K.D."/>
            <person name="Harris D.E."/>
            <person name="Quail M.A."/>
            <person name="Kieser H."/>
            <person name="Harper D."/>
            <person name="Bateman A."/>
            <person name="Brown S."/>
            <person name="Chandra G."/>
            <person name="Chen C.W."/>
            <person name="Collins M."/>
            <person name="Cronin A."/>
            <person name="Fraser A."/>
            <person name="Goble A."/>
            <person name="Hidalgo J."/>
            <person name="Hornsby T."/>
            <person name="Howarth S."/>
            <person name="Huang C.H."/>
            <person name="Kieser T."/>
            <person name="Larke L."/>
            <person name="Murphy L."/>
            <person name="Oliver K."/>
            <person name="O'Neil S."/>
            <person name="Rabbinowitsch E."/>
            <person name="Rajandream M.A."/>
            <person name="Rutherford K."/>
            <person name="Rutter S."/>
            <person name="Seeger K."/>
            <person name="Saunders D."/>
            <person name="Sharp S."/>
            <person name="Squares R."/>
            <person name="Squares S."/>
            <person name="Taylor K."/>
            <person name="Warren T."/>
            <person name="Wietzorrek A."/>
            <person name="Woodward J."/>
            <person name="Barrell B.G."/>
            <person name="Parkhill J."/>
            <person name="Hopwood D.A."/>
        </authorList>
    </citation>
    <scope>NUCLEOTIDE SEQUENCE [LARGE SCALE GENOMIC DNA]</scope>
    <source>
        <strain evidence="4">ATCC BAA-471 / A3(2) / M145</strain>
    </source>
</reference>
<name>Q9ACV5_STRCO</name>
<reference evidence="3 4" key="4">
    <citation type="journal article" date="2009" name="Mol. Microbiol.">
        <title>Extracellular signalling, translational control, two repressors and an activator all contribute to the regulation of methylenomycin production in Streptomyces coelicolor.</title>
        <authorList>
            <person name="O'Rourke S."/>
            <person name="Wietzorrek A."/>
            <person name="Fowler K."/>
            <person name="Corre C."/>
            <person name="Challis G.L."/>
            <person name="Chater K.F."/>
        </authorList>
    </citation>
    <scope>NUCLEOTIDE SEQUENCE [LARGE SCALE GENOMIC DNA]</scope>
    <source>
        <strain evidence="4">ATCC BAA-471 / A3(2) / M145</strain>
    </source>
</reference>
<protein>
    <recommendedName>
        <fullName evidence="2">DNA-binding phage zinc finger domain-containing protein</fullName>
    </recommendedName>
</protein>
<dbReference type="EMBL" id="AL589148">
    <property type="protein sequence ID" value="CAC36719.1"/>
    <property type="molecule type" value="Genomic_DNA"/>
</dbReference>
<accession>Q9ACV5</accession>
<dbReference type="STRING" id="100226.gene:17765703"/>
<feature type="compositionally biased region" description="Basic and acidic residues" evidence="1">
    <location>
        <begin position="101"/>
        <end position="130"/>
    </location>
</feature>
<geneLocation type="plasmid" evidence="4">
    <name>SCP1</name>
</geneLocation>
<dbReference type="OrthoDB" id="4336497at2"/>
<dbReference type="HOGENOM" id="CLU_921064_0_0_11"/>
<sequence length="302" mass="33796">MVRAVVRDGVTSENASAVSCSCTRPRLRVTVKGFVYELVPISPDHVPSCSGCGDPYHGPWRLGQALERYVSYLCGQPKQNGEPCRWDTRSEPCMAHPTPEQLERQRTEERAAQERRRQAEEDRQHETEQRRQGLIQILSVRCPQCSAPAASLCRAPKSGTVRTLHHARRKLAGTNEPKTFVIEATNCYTPRVAEPPLDMDPRALLDHPLEDRTAEATRRYHEAEQQAADWKMAAARRAVWLAAEDRTLLIRAQACPTCCAVPDAPCDRQGRFRNRFHDERTDAAMRKSLAGSAHSPAGPLSA</sequence>
<keyword evidence="4" id="KW-1185">Reference proteome</keyword>
<dbReference type="Pfam" id="PF24623">
    <property type="entry name" value="Phage_zn_bind_8"/>
    <property type="match status" value="1"/>
</dbReference>
<organism evidence="3 4">
    <name type="scientific">Streptomyces coelicolor (strain ATCC BAA-471 / A3(2) / M145)</name>
    <dbReference type="NCBI Taxonomy" id="100226"/>
    <lineage>
        <taxon>Bacteria</taxon>
        <taxon>Bacillati</taxon>
        <taxon>Actinomycetota</taxon>
        <taxon>Actinomycetes</taxon>
        <taxon>Kitasatosporales</taxon>
        <taxon>Streptomycetaceae</taxon>
        <taxon>Streptomyces</taxon>
        <taxon>Streptomyces albidoflavus group</taxon>
    </lineage>
</organism>
<reference evidence="3 4" key="1">
    <citation type="journal article" date="1998" name="J. Bacteriol.">
        <title>Cloning and physical mapping of the EcoRI fragments of the giant linear plasmid SCP1.</title>
        <authorList>
            <person name="Redenbach M."/>
            <person name="Ikeda K."/>
            <person name="Yamasaki M."/>
            <person name="Kinashi H."/>
        </authorList>
    </citation>
    <scope>NUCLEOTIDE SEQUENCE [LARGE SCALE GENOMIC DNA]</scope>
    <source>
        <strain evidence="4">ATCC BAA-471 / A3(2) / M145</strain>
    </source>
</reference>
<evidence type="ECO:0000313" key="4">
    <source>
        <dbReference type="Proteomes" id="UP000001973"/>
    </source>
</evidence>
<reference evidence="3 4" key="3">
    <citation type="journal article" date="2008" name="Proc. Natl. Acad. Sci. U.S.A.">
        <title>2-Alkyl-4-hydroxymethylfuran-3-carboxylic acids, antibiotic production inducers discovered by Streptomyces coelicolor genome mining.</title>
        <authorList>
            <person name="Corre C."/>
            <person name="Song L."/>
            <person name="O'Rourke S."/>
            <person name="Chater K.F."/>
            <person name="Challis G.L."/>
        </authorList>
    </citation>
    <scope>NUCLEOTIDE SEQUENCE [LARGE SCALE GENOMIC DNA]</scope>
    <source>
        <strain evidence="4">ATCC BAA-471 / A3(2) / M145</strain>
    </source>
</reference>
<proteinExistence type="predicted"/>
<feature type="region of interest" description="Disordered" evidence="1">
    <location>
        <begin position="78"/>
        <end position="130"/>
    </location>
</feature>
<dbReference type="InterPro" id="IPR056911">
    <property type="entry name" value="Phage_Znf_bind_put"/>
</dbReference>
<dbReference type="KEGG" id="sco:SCP1.198"/>
<dbReference type="InParanoid" id="Q9ACV5"/>
<dbReference type="AlphaFoldDB" id="Q9ACV5"/>
<feature type="domain" description="DNA-binding phage zinc finger" evidence="2">
    <location>
        <begin position="124"/>
        <end position="174"/>
    </location>
</feature>
<evidence type="ECO:0000256" key="1">
    <source>
        <dbReference type="SAM" id="MobiDB-lite"/>
    </source>
</evidence>
<dbReference type="Proteomes" id="UP000001973">
    <property type="component" value="Plasmid SCP1"/>
</dbReference>